<keyword evidence="4 8" id="KW-0663">Pyridoxal phosphate</keyword>
<evidence type="ECO:0000313" key="10">
    <source>
        <dbReference type="EMBL" id="AJC88206.1"/>
    </source>
</evidence>
<dbReference type="InterPro" id="IPR015424">
    <property type="entry name" value="PyrdxlP-dep_Trfase"/>
</dbReference>
<dbReference type="PANTHER" id="PTHR32328:SF0">
    <property type="entry name" value="L-SERYL-TRNA(SEC) SELENIUM TRANSFERASE"/>
    <property type="match status" value="1"/>
</dbReference>
<sequence length="443" mass="50514">MNKFRTFPPINSLINDKNLSAYPLYLRNYFSKLVVLKCKKQILKDPKLEFSFEDLSFKIKNSINEFLNLQSKSLINATGVIIHTNLGRSIIDENVFEQTKDIVCSYSNLEFNINSGKRGSRYDWLSANLKILFNCEDCLIVNNNAAAVFLILNTLAKDYEVITSRSELVEIGGSFRIPEVIHAAGVKLKEIGTTNKTHLQDYKDAISLNTKIILKTHRSNFTFKGFFEEVSLEEIYNLAKKKKIISYYDLGSGWCENLNSKLTKDEPCVKDLLKYCDILSFSGDKLFGSTQAGIILGKKKYIEKLKKNQLLRMLRVDKITLAFLNETTKVYLEKKYEKIPTLKLLNDDLTNIKAKAIFVKNKIQILSDLKISKSLVGGGSMPDKSLDTFVLSFKGKALVLQENFRKKGVVGRIEKGKFVLDFRTILDKDLEKLIQIINEVFNG</sequence>
<protein>
    <recommendedName>
        <fullName evidence="8">L-seryl-tRNA(Sec) selenium transferase</fullName>
        <ecNumber evidence="8">2.9.1.1</ecNumber>
    </recommendedName>
    <alternativeName>
        <fullName evidence="8">Selenocysteine synthase</fullName>
        <shortName evidence="8">Sec synthase</shortName>
    </alternativeName>
    <alternativeName>
        <fullName evidence="8">Selenocysteinyl-tRNA(Sec) synthase</fullName>
    </alternativeName>
</protein>
<dbReference type="PANTHER" id="PTHR32328">
    <property type="entry name" value="L-SERYL-TRNA(SEC) SELENIUM TRANSFERASE"/>
    <property type="match status" value="1"/>
</dbReference>
<dbReference type="STRING" id="1031564.CINS_1250"/>
<comment type="similarity">
    <text evidence="7 8">Belongs to the SelA family.</text>
</comment>
<dbReference type="InterPro" id="IPR004534">
    <property type="entry name" value="SelA_trans"/>
</dbReference>
<name>A0A0A8H279_9BACT</name>
<evidence type="ECO:0000256" key="6">
    <source>
        <dbReference type="ARBA" id="ARBA00023266"/>
    </source>
</evidence>
<dbReference type="GO" id="GO:0001514">
    <property type="term" value="P:selenocysteine incorporation"/>
    <property type="evidence" value="ECO:0007669"/>
    <property type="project" value="UniProtKB-UniRule"/>
</dbReference>
<keyword evidence="6 8" id="KW-0711">Selenium</keyword>
<evidence type="ECO:0000256" key="4">
    <source>
        <dbReference type="ARBA" id="ARBA00022898"/>
    </source>
</evidence>
<dbReference type="EMBL" id="CP007770">
    <property type="protein sequence ID" value="AJC88206.1"/>
    <property type="molecule type" value="Genomic_DNA"/>
</dbReference>
<dbReference type="GO" id="GO:0005737">
    <property type="term" value="C:cytoplasm"/>
    <property type="evidence" value="ECO:0007669"/>
    <property type="project" value="UniProtKB-SubCell"/>
</dbReference>
<dbReference type="InterPro" id="IPR018319">
    <property type="entry name" value="SelA-like"/>
</dbReference>
<reference evidence="10 11" key="1">
    <citation type="journal article" date="2014" name="Genome Biol. Evol.">
        <title>Comparative Genomics of the Campylobacter lari Group.</title>
        <authorList>
            <person name="Miller W.G."/>
            <person name="Yee E."/>
            <person name="Chapman M.H."/>
            <person name="Smith T.P."/>
            <person name="Bono J.L."/>
            <person name="Huynh S."/>
            <person name="Parker C.T."/>
            <person name="Vandamme P."/>
            <person name="Luong K."/>
            <person name="Korlach J."/>
        </authorList>
    </citation>
    <scope>NUCLEOTIDE SEQUENCE [LARGE SCALE GENOMIC DNA]</scope>
    <source>
        <strain evidence="10 11">NCTC 12927</strain>
    </source>
</reference>
<evidence type="ECO:0000256" key="9">
    <source>
        <dbReference type="PIRSR" id="PIRSR618319-50"/>
    </source>
</evidence>
<dbReference type="AlphaFoldDB" id="A0A0A8H279"/>
<dbReference type="EC" id="2.9.1.1" evidence="8"/>
<comment type="pathway">
    <text evidence="8">Aminoacyl-tRNA biosynthesis; selenocysteinyl-tRNA(Sec) biosynthesis; selenocysteinyl-tRNA(Sec) from L-seryl-tRNA(Sec) (bacterial route): step 1/1.</text>
</comment>
<feature type="modified residue" description="N6-(pyridoxal phosphate)lysine" evidence="8 9">
    <location>
        <position position="285"/>
    </location>
</feature>
<evidence type="ECO:0000256" key="8">
    <source>
        <dbReference type="HAMAP-Rule" id="MF_00423"/>
    </source>
</evidence>
<evidence type="ECO:0000313" key="11">
    <source>
        <dbReference type="Proteomes" id="UP000031163"/>
    </source>
</evidence>
<dbReference type="InterPro" id="IPR015421">
    <property type="entry name" value="PyrdxlP-dep_Trfase_major"/>
</dbReference>
<dbReference type="UniPathway" id="UPA00906">
    <property type="reaction ID" value="UER00896"/>
</dbReference>
<dbReference type="KEGG" id="cis:CINS_1250"/>
<dbReference type="Gene3D" id="3.40.640.10">
    <property type="entry name" value="Type I PLP-dependent aspartate aminotransferase-like (Major domain)"/>
    <property type="match status" value="1"/>
</dbReference>
<proteinExistence type="inferred from homology"/>
<dbReference type="Pfam" id="PF03841">
    <property type="entry name" value="SelA"/>
    <property type="match status" value="1"/>
</dbReference>
<evidence type="ECO:0000256" key="5">
    <source>
        <dbReference type="ARBA" id="ARBA00022917"/>
    </source>
</evidence>
<dbReference type="RefSeq" id="WP_039650776.1">
    <property type="nucleotide sequence ID" value="NZ_CP007770.1"/>
</dbReference>
<comment type="function">
    <text evidence="8">Converts seryl-tRNA(Sec) to selenocysteinyl-tRNA(Sec) required for selenoprotein biosynthesis.</text>
</comment>
<dbReference type="GO" id="GO:0001717">
    <property type="term" value="P:conversion of seryl-tRNAsec to selenocys-tRNAsec"/>
    <property type="evidence" value="ECO:0007669"/>
    <property type="project" value="UniProtKB-UniRule"/>
</dbReference>
<evidence type="ECO:0000256" key="7">
    <source>
        <dbReference type="ARBA" id="ARBA00044507"/>
    </source>
</evidence>
<accession>A0A0A8H279</accession>
<dbReference type="Proteomes" id="UP000031163">
    <property type="component" value="Chromosome"/>
</dbReference>
<keyword evidence="3 8" id="KW-0808">Transferase</keyword>
<evidence type="ECO:0000256" key="3">
    <source>
        <dbReference type="ARBA" id="ARBA00022679"/>
    </source>
</evidence>
<gene>
    <name evidence="8 10" type="primary">selA</name>
    <name evidence="10" type="ORF">CINS_1250</name>
</gene>
<dbReference type="Gene3D" id="3.90.1150.180">
    <property type="match status" value="1"/>
</dbReference>
<dbReference type="HAMAP" id="MF_00423">
    <property type="entry name" value="SelA"/>
    <property type="match status" value="1"/>
</dbReference>
<dbReference type="GO" id="GO:0004125">
    <property type="term" value="F:L-seryl-tRNA(Sec) selenium transferase activity"/>
    <property type="evidence" value="ECO:0007669"/>
    <property type="project" value="UniProtKB-UniRule"/>
</dbReference>
<keyword evidence="2 8" id="KW-0963">Cytoplasm</keyword>
<evidence type="ECO:0000256" key="1">
    <source>
        <dbReference type="ARBA" id="ARBA00001933"/>
    </source>
</evidence>
<dbReference type="SUPFAM" id="SSF53383">
    <property type="entry name" value="PLP-dependent transferases"/>
    <property type="match status" value="1"/>
</dbReference>
<dbReference type="HOGENOM" id="CLU_038142_1_0_7"/>
<evidence type="ECO:0000256" key="2">
    <source>
        <dbReference type="ARBA" id="ARBA00022490"/>
    </source>
</evidence>
<keyword evidence="5 8" id="KW-0648">Protein biosynthesis</keyword>
<dbReference type="NCBIfam" id="TIGR00474">
    <property type="entry name" value="selA"/>
    <property type="match status" value="1"/>
</dbReference>
<organism evidence="10 11">
    <name type="scientific">Campylobacter insulaenigrae NCTC 12927</name>
    <dbReference type="NCBI Taxonomy" id="1031564"/>
    <lineage>
        <taxon>Bacteria</taxon>
        <taxon>Pseudomonadati</taxon>
        <taxon>Campylobacterota</taxon>
        <taxon>Epsilonproteobacteria</taxon>
        <taxon>Campylobacterales</taxon>
        <taxon>Campylobacteraceae</taxon>
        <taxon>Campylobacter</taxon>
    </lineage>
</organism>
<comment type="cofactor">
    <cofactor evidence="1 8 9">
        <name>pyridoxal 5'-phosphate</name>
        <dbReference type="ChEBI" id="CHEBI:597326"/>
    </cofactor>
</comment>
<comment type="catalytic activity">
    <reaction evidence="8">
        <text>L-seryl-tRNA(Sec) + selenophosphate + H(+) = L-selenocysteinyl-tRNA(Sec) + phosphate</text>
        <dbReference type="Rhea" id="RHEA:22728"/>
        <dbReference type="Rhea" id="RHEA-COMP:9742"/>
        <dbReference type="Rhea" id="RHEA-COMP:9743"/>
        <dbReference type="ChEBI" id="CHEBI:15378"/>
        <dbReference type="ChEBI" id="CHEBI:16144"/>
        <dbReference type="ChEBI" id="CHEBI:43474"/>
        <dbReference type="ChEBI" id="CHEBI:78533"/>
        <dbReference type="ChEBI" id="CHEBI:78573"/>
        <dbReference type="EC" id="2.9.1.1"/>
    </reaction>
</comment>
<dbReference type="GeneID" id="74432032"/>
<comment type="subcellular location">
    <subcellularLocation>
        <location evidence="8">Cytoplasm</location>
    </subcellularLocation>
</comment>